<dbReference type="SUPFAM" id="SSF57630">
    <property type="entry name" value="GLA-domain"/>
    <property type="match status" value="1"/>
</dbReference>
<reference evidence="6" key="1">
    <citation type="journal article" date="2023" name="Science">
        <title>Genome structures resolve the early diversification of teleost fishes.</title>
        <authorList>
            <person name="Parey E."/>
            <person name="Louis A."/>
            <person name="Montfort J."/>
            <person name="Bouchez O."/>
            <person name="Roques C."/>
            <person name="Iampietro C."/>
            <person name="Lluch J."/>
            <person name="Castinel A."/>
            <person name="Donnadieu C."/>
            <person name="Desvignes T."/>
            <person name="Floi Bucao C."/>
            <person name="Jouanno E."/>
            <person name="Wen M."/>
            <person name="Mejri S."/>
            <person name="Dirks R."/>
            <person name="Jansen H."/>
            <person name="Henkel C."/>
            <person name="Chen W.J."/>
            <person name="Zahm M."/>
            <person name="Cabau C."/>
            <person name="Klopp C."/>
            <person name="Thompson A.W."/>
            <person name="Robinson-Rechavi M."/>
            <person name="Braasch I."/>
            <person name="Lecointre G."/>
            <person name="Bobe J."/>
            <person name="Postlethwait J.H."/>
            <person name="Berthelot C."/>
            <person name="Roest Crollius H."/>
            <person name="Guiguen Y."/>
        </authorList>
    </citation>
    <scope>NUCLEOTIDE SEQUENCE</scope>
    <source>
        <strain evidence="6">Concon-B</strain>
    </source>
</reference>
<keyword evidence="3" id="KW-0472">Membrane</keyword>
<dbReference type="AlphaFoldDB" id="A0A9Q1CYA1"/>
<keyword evidence="4" id="KW-0732">Signal</keyword>
<feature type="transmembrane region" description="Helical" evidence="3">
    <location>
        <begin position="106"/>
        <end position="131"/>
    </location>
</feature>
<keyword evidence="3" id="KW-0812">Transmembrane</keyword>
<feature type="domain" description="Gla" evidence="5">
    <location>
        <begin position="50"/>
        <end position="96"/>
    </location>
</feature>
<dbReference type="Proteomes" id="UP001152803">
    <property type="component" value="Unassembled WGS sequence"/>
</dbReference>
<accession>A0A9Q1CYA1</accession>
<evidence type="ECO:0000256" key="2">
    <source>
        <dbReference type="SAM" id="MobiDB-lite"/>
    </source>
</evidence>
<dbReference type="GO" id="GO:0005615">
    <property type="term" value="C:extracellular space"/>
    <property type="evidence" value="ECO:0007669"/>
    <property type="project" value="TreeGrafter"/>
</dbReference>
<evidence type="ECO:0000313" key="7">
    <source>
        <dbReference type="Proteomes" id="UP001152803"/>
    </source>
</evidence>
<organism evidence="6 7">
    <name type="scientific">Conger conger</name>
    <name type="common">Conger eel</name>
    <name type="synonym">Muraena conger</name>
    <dbReference type="NCBI Taxonomy" id="82655"/>
    <lineage>
        <taxon>Eukaryota</taxon>
        <taxon>Metazoa</taxon>
        <taxon>Chordata</taxon>
        <taxon>Craniata</taxon>
        <taxon>Vertebrata</taxon>
        <taxon>Euteleostomi</taxon>
        <taxon>Actinopterygii</taxon>
        <taxon>Neopterygii</taxon>
        <taxon>Teleostei</taxon>
        <taxon>Anguilliformes</taxon>
        <taxon>Congridae</taxon>
        <taxon>Conger</taxon>
    </lineage>
</organism>
<dbReference type="SMART" id="SM00069">
    <property type="entry name" value="GLA"/>
    <property type="match status" value="1"/>
</dbReference>
<evidence type="ECO:0000256" key="4">
    <source>
        <dbReference type="SAM" id="SignalP"/>
    </source>
</evidence>
<dbReference type="GO" id="GO:0005509">
    <property type="term" value="F:calcium ion binding"/>
    <property type="evidence" value="ECO:0007669"/>
    <property type="project" value="InterPro"/>
</dbReference>
<dbReference type="FunFam" id="4.10.740.10:FF:000001">
    <property type="entry name" value="vitamin K-dependent protein S"/>
    <property type="match status" value="1"/>
</dbReference>
<protein>
    <recommendedName>
        <fullName evidence="5">Gla domain-containing protein</fullName>
    </recommendedName>
</protein>
<name>A0A9Q1CYA1_CONCO</name>
<keyword evidence="1" id="KW-1015">Disulfide bond</keyword>
<feature type="signal peptide" evidence="4">
    <location>
        <begin position="1"/>
        <end position="24"/>
    </location>
</feature>
<evidence type="ECO:0000313" key="6">
    <source>
        <dbReference type="EMBL" id="KAJ8253585.1"/>
    </source>
</evidence>
<dbReference type="EMBL" id="JAFJMO010000016">
    <property type="protein sequence ID" value="KAJ8253585.1"/>
    <property type="molecule type" value="Genomic_DNA"/>
</dbReference>
<sequence length="204" mass="22162">MASKMLACVQFCVGLLALLHLSKAKVIYNNDEVFLQEQAAVSFLSRSLLYNSWDFEVVVPDNLERECVEEMCSFEEAREIFEDDTKAELFWKDYVSSQESTPRVDISGLVAGILALLVSAVLATVLGCYCYKARAKPGRGSRRVPVMTPGNMPPPPVLIPLSAVAAPGLPSYREALTQSGQHDAPPPPYSGGAPSEAPEPADEE</sequence>
<keyword evidence="7" id="KW-1185">Reference proteome</keyword>
<dbReference type="InterPro" id="IPR000294">
    <property type="entry name" value="GLA_domain"/>
</dbReference>
<dbReference type="InterPro" id="IPR035972">
    <property type="entry name" value="GLA-like_dom_SF"/>
</dbReference>
<dbReference type="Pfam" id="PF00594">
    <property type="entry name" value="Gla"/>
    <property type="match status" value="1"/>
</dbReference>
<feature type="chain" id="PRO_5040413933" description="Gla domain-containing protein" evidence="4">
    <location>
        <begin position="25"/>
        <end position="204"/>
    </location>
</feature>
<dbReference type="OrthoDB" id="9945709at2759"/>
<keyword evidence="3" id="KW-1133">Transmembrane helix</keyword>
<evidence type="ECO:0000259" key="5">
    <source>
        <dbReference type="PROSITE" id="PS50998"/>
    </source>
</evidence>
<dbReference type="Gene3D" id="4.10.740.10">
    <property type="entry name" value="Coagulation Factor IX"/>
    <property type="match status" value="1"/>
</dbReference>
<evidence type="ECO:0000256" key="1">
    <source>
        <dbReference type="ARBA" id="ARBA00023157"/>
    </source>
</evidence>
<gene>
    <name evidence="6" type="ORF">COCON_G00201970</name>
</gene>
<dbReference type="InterPro" id="IPR050442">
    <property type="entry name" value="Peptidase_S1_coag_factors"/>
</dbReference>
<comment type="caution">
    <text evidence="6">The sequence shown here is derived from an EMBL/GenBank/DDBJ whole genome shotgun (WGS) entry which is preliminary data.</text>
</comment>
<dbReference type="PROSITE" id="PS00011">
    <property type="entry name" value="GLA_1"/>
    <property type="match status" value="1"/>
</dbReference>
<dbReference type="PANTHER" id="PTHR24278">
    <property type="entry name" value="COAGULATION FACTOR"/>
    <property type="match status" value="1"/>
</dbReference>
<dbReference type="InterPro" id="IPR017857">
    <property type="entry name" value="Coagulation_fac-like_Gla_dom"/>
</dbReference>
<feature type="region of interest" description="Disordered" evidence="2">
    <location>
        <begin position="170"/>
        <end position="204"/>
    </location>
</feature>
<dbReference type="PANTHER" id="PTHR24278:SF38">
    <property type="entry name" value="TRANSMEMBRANE GAMMA-CARBOXYGLUTAMIC ACID PROTEIN 4"/>
    <property type="match status" value="1"/>
</dbReference>
<evidence type="ECO:0000256" key="3">
    <source>
        <dbReference type="SAM" id="Phobius"/>
    </source>
</evidence>
<dbReference type="PRINTS" id="PR00001">
    <property type="entry name" value="GLABLOOD"/>
</dbReference>
<dbReference type="PROSITE" id="PS50998">
    <property type="entry name" value="GLA_2"/>
    <property type="match status" value="1"/>
</dbReference>
<dbReference type="GO" id="GO:0005886">
    <property type="term" value="C:plasma membrane"/>
    <property type="evidence" value="ECO:0007669"/>
    <property type="project" value="TreeGrafter"/>
</dbReference>
<proteinExistence type="predicted"/>